<feature type="signal peptide" evidence="5">
    <location>
        <begin position="1"/>
        <end position="20"/>
    </location>
</feature>
<dbReference type="InterPro" id="IPR002213">
    <property type="entry name" value="UDP_glucos_trans"/>
</dbReference>
<keyword evidence="5" id="KW-1133">Transmembrane helix</keyword>
<feature type="chain" id="PRO_5031603747" description="UDP-glucuronosyltransferase" evidence="5">
    <location>
        <begin position="21"/>
        <end position="521"/>
    </location>
</feature>
<dbReference type="InterPro" id="IPR035595">
    <property type="entry name" value="UDP_glycos_trans_CS"/>
</dbReference>
<comment type="similarity">
    <text evidence="1 4">Belongs to the UDP-glycosyltransferase family.</text>
</comment>
<dbReference type="Gene3D" id="3.40.50.2000">
    <property type="entry name" value="Glycogen Phosphorylase B"/>
    <property type="match status" value="1"/>
</dbReference>
<sequence length="521" mass="58450">MKVAPVLVVLSILFIGLSDAYEILVIFPSLGKSQHIIGSALARGLAEKGHEVTMIAAFPTEPATENVHDIVTRLDLGMLEGAPINFYETGEYPFEELMIVYKLGAFVANSTLGSKGVQKLMNSNQTFDIIICEAFAIEAFLGLSHHFHAPVISLSTLGASGFTAQMADFPGSQSYIPNLFLPYTDKMTLLERIFNIMTETIERLLYEWYHIPIQEKIYNEYFRDPKPSLRETINNISLVLLNTHFSLSFPRPYATNVIEVGGLHINRKSQPLPADIQSFIDSAKFGVIYFSMGTNLRGVDLAAEKRNAILAVFGSLKQKVLWKWEDESLPGKPNNVLIKSWFPQDDILAQPNVKLFITHGGLLSTTESIYHGVPIVGIPVFGDQHLNMARAEKIGIGVRMDLKNLDEVNFKAAVIEVLTNEKYTHRVKKMSELFRDQPQTPLDSAIFWVEYIARHGGAPHMKSTGQELSCIQYYNIDALMVIFTIIIIFIYALGRVFSMIRSVLCGSKQRCDPKVNIKKRK</sequence>
<dbReference type="OrthoDB" id="5835829at2759"/>
<dbReference type="CDD" id="cd03784">
    <property type="entry name" value="GT1_Gtf-like"/>
    <property type="match status" value="1"/>
</dbReference>
<dbReference type="InterPro" id="IPR050271">
    <property type="entry name" value="UDP-glycosyltransferase"/>
</dbReference>
<keyword evidence="2 4" id="KW-0328">Glycosyltransferase</keyword>
<keyword evidence="5" id="KW-0472">Membrane</keyword>
<evidence type="ECO:0000313" key="7">
    <source>
        <dbReference type="Proteomes" id="UP000594454"/>
    </source>
</evidence>
<dbReference type="SMR" id="A0A7R8YNJ1"/>
<evidence type="ECO:0000256" key="1">
    <source>
        <dbReference type="ARBA" id="ARBA00009995"/>
    </source>
</evidence>
<comment type="catalytic activity">
    <reaction evidence="5">
        <text>glucuronate acceptor + UDP-alpha-D-glucuronate = acceptor beta-D-glucuronoside + UDP + H(+)</text>
        <dbReference type="Rhea" id="RHEA:21032"/>
        <dbReference type="ChEBI" id="CHEBI:15378"/>
        <dbReference type="ChEBI" id="CHEBI:58052"/>
        <dbReference type="ChEBI" id="CHEBI:58223"/>
        <dbReference type="ChEBI" id="CHEBI:132367"/>
        <dbReference type="ChEBI" id="CHEBI:132368"/>
        <dbReference type="EC" id="2.4.1.17"/>
    </reaction>
</comment>
<dbReference type="PANTHER" id="PTHR48043">
    <property type="entry name" value="EG:EG0003.4 PROTEIN-RELATED"/>
    <property type="match status" value="1"/>
</dbReference>
<reference evidence="6 7" key="1">
    <citation type="submission" date="2020-11" db="EMBL/GenBank/DDBJ databases">
        <authorList>
            <person name="Wallbank WR R."/>
            <person name="Pardo Diaz C."/>
            <person name="Kozak K."/>
            <person name="Martin S."/>
            <person name="Jiggins C."/>
            <person name="Moest M."/>
            <person name="Warren A I."/>
            <person name="Generalovic N T."/>
            <person name="Byers J.R.P. K."/>
            <person name="Montejo-Kovacevich G."/>
            <person name="Yen C E."/>
        </authorList>
    </citation>
    <scope>NUCLEOTIDE SEQUENCE [LARGE SCALE GENOMIC DNA]</scope>
</reference>
<dbReference type="Proteomes" id="UP000594454">
    <property type="component" value="Chromosome 1"/>
</dbReference>
<evidence type="ECO:0000256" key="2">
    <source>
        <dbReference type="ARBA" id="ARBA00022676"/>
    </source>
</evidence>
<protein>
    <recommendedName>
        <fullName evidence="5">UDP-glucuronosyltransferase</fullName>
        <ecNumber evidence="5">2.4.1.17</ecNumber>
    </recommendedName>
</protein>
<dbReference type="GO" id="GO:0016020">
    <property type="term" value="C:membrane"/>
    <property type="evidence" value="ECO:0007669"/>
    <property type="project" value="UniProtKB-SubCell"/>
</dbReference>
<organism evidence="6 7">
    <name type="scientific">Hermetia illucens</name>
    <name type="common">Black soldier fly</name>
    <dbReference type="NCBI Taxonomy" id="343691"/>
    <lineage>
        <taxon>Eukaryota</taxon>
        <taxon>Metazoa</taxon>
        <taxon>Ecdysozoa</taxon>
        <taxon>Arthropoda</taxon>
        <taxon>Hexapoda</taxon>
        <taxon>Insecta</taxon>
        <taxon>Pterygota</taxon>
        <taxon>Neoptera</taxon>
        <taxon>Endopterygota</taxon>
        <taxon>Diptera</taxon>
        <taxon>Brachycera</taxon>
        <taxon>Stratiomyomorpha</taxon>
        <taxon>Stratiomyidae</taxon>
        <taxon>Hermetiinae</taxon>
        <taxon>Hermetia</taxon>
    </lineage>
</organism>
<feature type="transmembrane region" description="Helical" evidence="5">
    <location>
        <begin position="473"/>
        <end position="493"/>
    </location>
</feature>
<evidence type="ECO:0000256" key="3">
    <source>
        <dbReference type="ARBA" id="ARBA00022679"/>
    </source>
</evidence>
<dbReference type="InParanoid" id="A0A7R8YNJ1"/>
<dbReference type="GO" id="GO:0015020">
    <property type="term" value="F:glucuronosyltransferase activity"/>
    <property type="evidence" value="ECO:0007669"/>
    <property type="project" value="UniProtKB-EC"/>
</dbReference>
<dbReference type="FunFam" id="3.40.50.2000:FF:000050">
    <property type="entry name" value="UDP-glucuronosyltransferase"/>
    <property type="match status" value="1"/>
</dbReference>
<keyword evidence="5" id="KW-0812">Transmembrane</keyword>
<dbReference type="PANTHER" id="PTHR48043:SF159">
    <property type="entry name" value="EG:EG0003.4 PROTEIN-RELATED"/>
    <property type="match status" value="1"/>
</dbReference>
<evidence type="ECO:0000256" key="5">
    <source>
        <dbReference type="RuleBase" id="RU362059"/>
    </source>
</evidence>
<dbReference type="SUPFAM" id="SSF53756">
    <property type="entry name" value="UDP-Glycosyltransferase/glycogen phosphorylase"/>
    <property type="match status" value="1"/>
</dbReference>
<evidence type="ECO:0000313" key="6">
    <source>
        <dbReference type="EMBL" id="CAD7078525.1"/>
    </source>
</evidence>
<evidence type="ECO:0000256" key="4">
    <source>
        <dbReference type="RuleBase" id="RU003718"/>
    </source>
</evidence>
<dbReference type="Pfam" id="PF00201">
    <property type="entry name" value="UDPGT"/>
    <property type="match status" value="1"/>
</dbReference>
<name>A0A7R8YNJ1_HERIL</name>
<comment type="subcellular location">
    <subcellularLocation>
        <location evidence="5">Membrane</location>
        <topology evidence="5">Single-pass membrane protein</topology>
    </subcellularLocation>
</comment>
<dbReference type="AlphaFoldDB" id="A0A7R8YNJ1"/>
<proteinExistence type="inferred from homology"/>
<dbReference type="PROSITE" id="PS00375">
    <property type="entry name" value="UDPGT"/>
    <property type="match status" value="1"/>
</dbReference>
<dbReference type="EC" id="2.4.1.17" evidence="5"/>
<dbReference type="EMBL" id="LR899009">
    <property type="protein sequence ID" value="CAD7078525.1"/>
    <property type="molecule type" value="Genomic_DNA"/>
</dbReference>
<keyword evidence="7" id="KW-1185">Reference proteome</keyword>
<gene>
    <name evidence="6" type="ORF">HERILL_LOCUS1786</name>
</gene>
<keyword evidence="5" id="KW-0732">Signal</keyword>
<dbReference type="OMA" id="IARSHYN"/>
<keyword evidence="3 4" id="KW-0808">Transferase</keyword>
<accession>A0A7R8YNJ1</accession>